<evidence type="ECO:0000313" key="5">
    <source>
        <dbReference type="Proteomes" id="UP001430755"/>
    </source>
</evidence>
<dbReference type="InterPro" id="IPR005656">
    <property type="entry name" value="MmgE_PrpD"/>
</dbReference>
<keyword evidence="5" id="KW-1185">Reference proteome</keyword>
<dbReference type="EMBL" id="JAJMLW010000001">
    <property type="protein sequence ID" value="MCI2240817.1"/>
    <property type="molecule type" value="Genomic_DNA"/>
</dbReference>
<dbReference type="Gene3D" id="3.30.1330.120">
    <property type="entry name" value="2-methylcitrate dehydratase PrpD"/>
    <property type="match status" value="1"/>
</dbReference>
<dbReference type="SUPFAM" id="SSF103378">
    <property type="entry name" value="2-methylcitrate dehydratase PrpD"/>
    <property type="match status" value="1"/>
</dbReference>
<dbReference type="InterPro" id="IPR042183">
    <property type="entry name" value="MmgE/PrpD_sf_1"/>
</dbReference>
<dbReference type="RefSeq" id="WP_242162419.1">
    <property type="nucleotide sequence ID" value="NZ_JAJMLW010000001.1"/>
</dbReference>
<gene>
    <name evidence="4" type="ORF">LPT13_00385</name>
</gene>
<dbReference type="InterPro" id="IPR045337">
    <property type="entry name" value="MmgE_PrpD_C"/>
</dbReference>
<dbReference type="Pfam" id="PF03972">
    <property type="entry name" value="MmgE_PrpD_N"/>
    <property type="match status" value="1"/>
</dbReference>
<dbReference type="InterPro" id="IPR045336">
    <property type="entry name" value="MmgE_PrpD_N"/>
</dbReference>
<organism evidence="4 5">
    <name type="scientific">Adlercreutzia faecimuris</name>
    <dbReference type="NCBI Taxonomy" id="2897341"/>
    <lineage>
        <taxon>Bacteria</taxon>
        <taxon>Bacillati</taxon>
        <taxon>Actinomycetota</taxon>
        <taxon>Coriobacteriia</taxon>
        <taxon>Eggerthellales</taxon>
        <taxon>Eggerthellaceae</taxon>
        <taxon>Adlercreutzia</taxon>
    </lineage>
</organism>
<dbReference type="Gene3D" id="1.10.4100.10">
    <property type="entry name" value="2-methylcitrate dehydratase PrpD"/>
    <property type="match status" value="1"/>
</dbReference>
<evidence type="ECO:0000313" key="4">
    <source>
        <dbReference type="EMBL" id="MCI2240817.1"/>
    </source>
</evidence>
<dbReference type="Proteomes" id="UP001430755">
    <property type="component" value="Unassembled WGS sequence"/>
</dbReference>
<dbReference type="InterPro" id="IPR042188">
    <property type="entry name" value="MmgE/PrpD_sf_2"/>
</dbReference>
<feature type="domain" description="MmgE/PrpD C-terminal" evidence="3">
    <location>
        <begin position="268"/>
        <end position="438"/>
    </location>
</feature>
<sequence>MNETRQLADYIADFDVAEVPAEVIDKAKLHLLDQIGCQMAFATLPWGKAACRYALADGARGDSTIAYYGARTSMEKAAFANGLFGHGFEMDDDDESSTSHPGVCVIPAALAVGERVLASGQDVLGAIIVGYDVMIRCAHAARKMHERHFHETAAAGTFGATAAAAKLLGLSADQVANALGIAASESSGITEHTCTGGSVKRVNAGLAASNGVRAALLAQLGITGPTEALEGRKGWIRAFADDEECDPAKLVEGLGADYKIMQVGMKPYCCCAGMHGAIDAAEKIRRRGVTADDIASVAVMMRPRETRDIGGTVEPQDITQAQFSAQFGVALRLVRGSNGFYDYTMEAVGDPAVRELCRNIIWEVDEDDTYLAGSAAPARVTVTLKDGTVYQETVNNARGTLGNPIGWDGTIEKFLDLERGCVPDEQARALVAAVRSLDASPDIIRLTSLMTA</sequence>
<evidence type="ECO:0000259" key="2">
    <source>
        <dbReference type="Pfam" id="PF03972"/>
    </source>
</evidence>
<dbReference type="InterPro" id="IPR036148">
    <property type="entry name" value="MmgE/PrpD_sf"/>
</dbReference>
<comment type="similarity">
    <text evidence="1">Belongs to the PrpD family.</text>
</comment>
<feature type="domain" description="MmgE/PrpD N-terminal" evidence="2">
    <location>
        <begin position="5"/>
        <end position="245"/>
    </location>
</feature>
<evidence type="ECO:0000256" key="1">
    <source>
        <dbReference type="ARBA" id="ARBA00006174"/>
    </source>
</evidence>
<accession>A0ABS9WEU1</accession>
<name>A0ABS9WEU1_9ACTN</name>
<proteinExistence type="inferred from homology"/>
<comment type="caution">
    <text evidence="4">The sequence shown here is derived from an EMBL/GenBank/DDBJ whole genome shotgun (WGS) entry which is preliminary data.</text>
</comment>
<evidence type="ECO:0000259" key="3">
    <source>
        <dbReference type="Pfam" id="PF19305"/>
    </source>
</evidence>
<reference evidence="4" key="1">
    <citation type="submission" date="2021-11" db="EMBL/GenBank/DDBJ databases">
        <title>A Novel Adlercreutzia Species, isolated from a Allomyrina dichotoma larva feces.</title>
        <authorList>
            <person name="Suh M.K."/>
        </authorList>
    </citation>
    <scope>NUCLEOTIDE SEQUENCE</scope>
    <source>
        <strain evidence="4">JBNU-10</strain>
    </source>
</reference>
<protein>
    <submittedName>
        <fullName evidence="4">MmgE/PrpD family protein</fullName>
    </submittedName>
</protein>
<dbReference type="PANTHER" id="PTHR16943:SF8">
    <property type="entry name" value="2-METHYLCITRATE DEHYDRATASE"/>
    <property type="match status" value="1"/>
</dbReference>
<dbReference type="Pfam" id="PF19305">
    <property type="entry name" value="MmgE_PrpD_C"/>
    <property type="match status" value="1"/>
</dbReference>
<dbReference type="PANTHER" id="PTHR16943">
    <property type="entry name" value="2-METHYLCITRATE DEHYDRATASE-RELATED"/>
    <property type="match status" value="1"/>
</dbReference>